<gene>
    <name evidence="2" type="ORF">M9R61_08225</name>
</gene>
<organism evidence="2 3">
    <name type="scientific">Psychrobacillus psychrodurans</name>
    <dbReference type="NCBI Taxonomy" id="126157"/>
    <lineage>
        <taxon>Bacteria</taxon>
        <taxon>Bacillati</taxon>
        <taxon>Bacillota</taxon>
        <taxon>Bacilli</taxon>
        <taxon>Bacillales</taxon>
        <taxon>Bacillaceae</taxon>
        <taxon>Psychrobacillus</taxon>
    </lineage>
</organism>
<evidence type="ECO:0000259" key="1">
    <source>
        <dbReference type="PROSITE" id="PS51071"/>
    </source>
</evidence>
<dbReference type="GO" id="GO:1901135">
    <property type="term" value="P:carbohydrate derivative metabolic process"/>
    <property type="evidence" value="ECO:0007669"/>
    <property type="project" value="InterPro"/>
</dbReference>
<dbReference type="SUPFAM" id="SSF46689">
    <property type="entry name" value="Homeodomain-like"/>
    <property type="match status" value="1"/>
</dbReference>
<name>A0A9X3L8K4_9BACI</name>
<dbReference type="AlphaFoldDB" id="A0A9X3L8K4"/>
<dbReference type="InterPro" id="IPR036388">
    <property type="entry name" value="WH-like_DNA-bd_sf"/>
</dbReference>
<reference evidence="2" key="1">
    <citation type="submission" date="2022-05" db="EMBL/GenBank/DDBJ databases">
        <authorList>
            <person name="Colautti A."/>
            <person name="Iacumin L."/>
        </authorList>
    </citation>
    <scope>NUCLEOTIDE SEQUENCE</scope>
    <source>
        <strain evidence="2">DSM 30747</strain>
    </source>
</reference>
<dbReference type="InterPro" id="IPR000281">
    <property type="entry name" value="HTH_RpiR"/>
</dbReference>
<dbReference type="Gene3D" id="1.10.10.10">
    <property type="entry name" value="Winged helix-like DNA-binding domain superfamily/Winged helix DNA-binding domain"/>
    <property type="match status" value="1"/>
</dbReference>
<proteinExistence type="predicted"/>
<protein>
    <submittedName>
        <fullName evidence="2">MurR/RpiR family transcriptional regulator</fullName>
    </submittedName>
</protein>
<dbReference type="InterPro" id="IPR009057">
    <property type="entry name" value="Homeodomain-like_sf"/>
</dbReference>
<dbReference type="InterPro" id="IPR046348">
    <property type="entry name" value="SIS_dom_sf"/>
</dbReference>
<dbReference type="Proteomes" id="UP001152172">
    <property type="component" value="Unassembled WGS sequence"/>
</dbReference>
<dbReference type="Pfam" id="PF01418">
    <property type="entry name" value="HTH_6"/>
    <property type="match status" value="1"/>
</dbReference>
<dbReference type="GO" id="GO:0097367">
    <property type="term" value="F:carbohydrate derivative binding"/>
    <property type="evidence" value="ECO:0007669"/>
    <property type="project" value="InterPro"/>
</dbReference>
<sequence length="276" mass="32225">MNNQQNFSDFTKSERKIADFIEKNKNAVMYLNETELASTLGSSNATLSRFWRKIGYRNFKEFKKRYLEQQVITPKTKFERILAKVEDNGKSLQQSIFDFVQYQLTDTLEHIDETQSQICVKRIATCRKLFIYAPTSSTGLGFLLKHRLMRFGIDVVILASYDQELFEQILHLQENDCVFVFGFVKLTREAAILLDHAKEIQSHSIVLTDNIVHEFQTRCTQTFYVNRGDLEEFHSMVAATFFIEHLIVSLGQMKSEKALGNLEYLNNLREKYKNGR</sequence>
<feature type="domain" description="HTH rpiR-type" evidence="1">
    <location>
        <begin position="1"/>
        <end position="73"/>
    </location>
</feature>
<dbReference type="EMBL" id="JAMKBI010000005">
    <property type="protein sequence ID" value="MCZ8533321.1"/>
    <property type="molecule type" value="Genomic_DNA"/>
</dbReference>
<evidence type="ECO:0000313" key="3">
    <source>
        <dbReference type="Proteomes" id="UP001152172"/>
    </source>
</evidence>
<comment type="caution">
    <text evidence="2">The sequence shown here is derived from an EMBL/GenBank/DDBJ whole genome shotgun (WGS) entry which is preliminary data.</text>
</comment>
<dbReference type="RefSeq" id="WP_269915731.1">
    <property type="nucleotide sequence ID" value="NZ_JAMKBI010000005.1"/>
</dbReference>
<dbReference type="InterPro" id="IPR047640">
    <property type="entry name" value="RpiR-like"/>
</dbReference>
<dbReference type="SUPFAM" id="SSF53697">
    <property type="entry name" value="SIS domain"/>
    <property type="match status" value="1"/>
</dbReference>
<dbReference type="GO" id="GO:0003677">
    <property type="term" value="F:DNA binding"/>
    <property type="evidence" value="ECO:0007669"/>
    <property type="project" value="InterPro"/>
</dbReference>
<dbReference type="PANTHER" id="PTHR30514">
    <property type="entry name" value="GLUCOKINASE"/>
    <property type="match status" value="1"/>
</dbReference>
<dbReference type="PROSITE" id="PS51071">
    <property type="entry name" value="HTH_RPIR"/>
    <property type="match status" value="1"/>
</dbReference>
<accession>A0A9X3L8K4</accession>
<evidence type="ECO:0000313" key="2">
    <source>
        <dbReference type="EMBL" id="MCZ8533321.1"/>
    </source>
</evidence>
<dbReference type="Gene3D" id="3.40.50.10490">
    <property type="entry name" value="Glucose-6-phosphate isomerase like protein, domain 1"/>
    <property type="match status" value="1"/>
</dbReference>
<keyword evidence="3" id="KW-1185">Reference proteome</keyword>
<dbReference type="GO" id="GO:0003700">
    <property type="term" value="F:DNA-binding transcription factor activity"/>
    <property type="evidence" value="ECO:0007669"/>
    <property type="project" value="InterPro"/>
</dbReference>